<evidence type="ECO:0000313" key="2">
    <source>
        <dbReference type="EMBL" id="TDD64799.1"/>
    </source>
</evidence>
<dbReference type="AlphaFoldDB" id="A0A4R5A2L9"/>
<comment type="caution">
    <text evidence="2">The sequence shown here is derived from an EMBL/GenBank/DDBJ whole genome shotgun (WGS) entry which is preliminary data.</text>
</comment>
<dbReference type="GO" id="GO:0051920">
    <property type="term" value="F:peroxiredoxin activity"/>
    <property type="evidence" value="ECO:0007669"/>
    <property type="project" value="InterPro"/>
</dbReference>
<dbReference type="RefSeq" id="WP_132204592.1">
    <property type="nucleotide sequence ID" value="NZ_SMKY01000353.1"/>
</dbReference>
<dbReference type="InterPro" id="IPR029032">
    <property type="entry name" value="AhpD-like"/>
</dbReference>
<organism evidence="2 3">
    <name type="scientific">Actinomadura darangshiensis</name>
    <dbReference type="NCBI Taxonomy" id="705336"/>
    <lineage>
        <taxon>Bacteria</taxon>
        <taxon>Bacillati</taxon>
        <taxon>Actinomycetota</taxon>
        <taxon>Actinomycetes</taxon>
        <taxon>Streptosporangiales</taxon>
        <taxon>Thermomonosporaceae</taxon>
        <taxon>Actinomadura</taxon>
    </lineage>
</organism>
<dbReference type="NCBIfam" id="TIGR00778">
    <property type="entry name" value="ahpD_dom"/>
    <property type="match status" value="1"/>
</dbReference>
<dbReference type="InterPro" id="IPR004675">
    <property type="entry name" value="AhpD_core"/>
</dbReference>
<gene>
    <name evidence="2" type="ORF">E1293_41090</name>
</gene>
<sequence length="356" mass="36591">MAPGILRRPLRRALEQVRHVAPVQPGAARGTVAAVYAQVERDFGMLAPPVALHSPAPGPLAASWVMLRETLVAAGIAERADKEAAAAAVSRANRCPYCVAVHGATLGALSSPAAAAAVADGRWGRVGDPGRERIARWAAGEAPAPPLAPGALAELTGVVLTFHYLNRMVNVFLGDGPLPARVPRRAHGPMMRLLGRLAGAAARGGPPPGAALPLLPPAPPPPDLAWAADAPPVADALARAAAAVEAGAAGAVPGPVRELVRARLRAWDGRPPGLDRGWAARAAADLAPDERPAARLALLTALASYQVGPADIAEWRRERAGDRELIEITAWTSLTAARRIAQGMPAGSGTSRGPLI</sequence>
<dbReference type="OrthoDB" id="3342615at2"/>
<accession>A0A4R5A2L9</accession>
<dbReference type="Pfam" id="PF02627">
    <property type="entry name" value="CMD"/>
    <property type="match status" value="1"/>
</dbReference>
<evidence type="ECO:0000259" key="1">
    <source>
        <dbReference type="Pfam" id="PF02627"/>
    </source>
</evidence>
<dbReference type="SUPFAM" id="SSF69118">
    <property type="entry name" value="AhpD-like"/>
    <property type="match status" value="2"/>
</dbReference>
<dbReference type="EMBL" id="SMKY01000353">
    <property type="protein sequence ID" value="TDD64799.1"/>
    <property type="molecule type" value="Genomic_DNA"/>
</dbReference>
<evidence type="ECO:0000313" key="3">
    <source>
        <dbReference type="Proteomes" id="UP000295578"/>
    </source>
</evidence>
<feature type="domain" description="Carboxymuconolactone decarboxylase-like" evidence="1">
    <location>
        <begin position="61"/>
        <end position="105"/>
    </location>
</feature>
<reference evidence="2 3" key="1">
    <citation type="submission" date="2019-03" db="EMBL/GenBank/DDBJ databases">
        <title>Draft genome sequences of novel Actinobacteria.</title>
        <authorList>
            <person name="Sahin N."/>
            <person name="Ay H."/>
            <person name="Saygin H."/>
        </authorList>
    </citation>
    <scope>NUCLEOTIDE SEQUENCE [LARGE SCALE GENOMIC DNA]</scope>
    <source>
        <strain evidence="2 3">DSM 45941</strain>
    </source>
</reference>
<keyword evidence="3" id="KW-1185">Reference proteome</keyword>
<proteinExistence type="predicted"/>
<dbReference type="Gene3D" id="1.20.1290.10">
    <property type="entry name" value="AhpD-like"/>
    <property type="match status" value="2"/>
</dbReference>
<dbReference type="InterPro" id="IPR003779">
    <property type="entry name" value="CMD-like"/>
</dbReference>
<dbReference type="Proteomes" id="UP000295578">
    <property type="component" value="Unassembled WGS sequence"/>
</dbReference>
<protein>
    <submittedName>
        <fullName evidence="2">Carboxymuconolactone decarboxylase family protein</fullName>
    </submittedName>
</protein>
<name>A0A4R5A2L9_9ACTN</name>